<comment type="caution">
    <text evidence="1">The sequence shown here is derived from an EMBL/GenBank/DDBJ whole genome shotgun (WGS) entry which is preliminary data.</text>
</comment>
<evidence type="ECO:0000313" key="1">
    <source>
        <dbReference type="EMBL" id="KAK1279734.1"/>
    </source>
</evidence>
<organism evidence="1 2">
    <name type="scientific">Acorus gramineus</name>
    <name type="common">Dwarf sweet flag</name>
    <dbReference type="NCBI Taxonomy" id="55184"/>
    <lineage>
        <taxon>Eukaryota</taxon>
        <taxon>Viridiplantae</taxon>
        <taxon>Streptophyta</taxon>
        <taxon>Embryophyta</taxon>
        <taxon>Tracheophyta</taxon>
        <taxon>Spermatophyta</taxon>
        <taxon>Magnoliopsida</taxon>
        <taxon>Liliopsida</taxon>
        <taxon>Acoraceae</taxon>
        <taxon>Acorus</taxon>
    </lineage>
</organism>
<gene>
    <name evidence="1" type="ORF">QJS04_geneDACA004606</name>
</gene>
<dbReference type="EMBL" id="JAUJYN010000001">
    <property type="protein sequence ID" value="KAK1279734.1"/>
    <property type="molecule type" value="Genomic_DNA"/>
</dbReference>
<dbReference type="Proteomes" id="UP001179952">
    <property type="component" value="Unassembled WGS sequence"/>
</dbReference>
<proteinExistence type="predicted"/>
<dbReference type="PANTHER" id="PTHR33527">
    <property type="entry name" value="OS07G0274300 PROTEIN"/>
    <property type="match status" value="1"/>
</dbReference>
<dbReference type="PANTHER" id="PTHR33527:SF21">
    <property type="entry name" value="OS10G0182800 PROTEIN"/>
    <property type="match status" value="1"/>
</dbReference>
<reference evidence="1" key="2">
    <citation type="submission" date="2023-06" db="EMBL/GenBank/DDBJ databases">
        <authorList>
            <person name="Ma L."/>
            <person name="Liu K.-W."/>
            <person name="Li Z."/>
            <person name="Hsiao Y.-Y."/>
            <person name="Qi Y."/>
            <person name="Fu T."/>
            <person name="Tang G."/>
            <person name="Zhang D."/>
            <person name="Sun W.-H."/>
            <person name="Liu D.-K."/>
            <person name="Li Y."/>
            <person name="Chen G.-Z."/>
            <person name="Liu X.-D."/>
            <person name="Liao X.-Y."/>
            <person name="Jiang Y.-T."/>
            <person name="Yu X."/>
            <person name="Hao Y."/>
            <person name="Huang J."/>
            <person name="Zhao X.-W."/>
            <person name="Ke S."/>
            <person name="Chen Y.-Y."/>
            <person name="Wu W.-L."/>
            <person name="Hsu J.-L."/>
            <person name="Lin Y.-F."/>
            <person name="Huang M.-D."/>
            <person name="Li C.-Y."/>
            <person name="Huang L."/>
            <person name="Wang Z.-W."/>
            <person name="Zhao X."/>
            <person name="Zhong W.-Y."/>
            <person name="Peng D.-H."/>
            <person name="Ahmad S."/>
            <person name="Lan S."/>
            <person name="Zhang J.-S."/>
            <person name="Tsai W.-C."/>
            <person name="Van De Peer Y."/>
            <person name="Liu Z.-J."/>
        </authorList>
    </citation>
    <scope>NUCLEOTIDE SEQUENCE</scope>
    <source>
        <strain evidence="1">SCP</strain>
        <tissue evidence="1">Leaves</tissue>
    </source>
</reference>
<reference evidence="1" key="1">
    <citation type="journal article" date="2023" name="Nat. Commun.">
        <title>Diploid and tetraploid genomes of Acorus and the evolution of monocots.</title>
        <authorList>
            <person name="Ma L."/>
            <person name="Liu K.W."/>
            <person name="Li Z."/>
            <person name="Hsiao Y.Y."/>
            <person name="Qi Y."/>
            <person name="Fu T."/>
            <person name="Tang G.D."/>
            <person name="Zhang D."/>
            <person name="Sun W.H."/>
            <person name="Liu D.K."/>
            <person name="Li Y."/>
            <person name="Chen G.Z."/>
            <person name="Liu X.D."/>
            <person name="Liao X.Y."/>
            <person name="Jiang Y.T."/>
            <person name="Yu X."/>
            <person name="Hao Y."/>
            <person name="Huang J."/>
            <person name="Zhao X.W."/>
            <person name="Ke S."/>
            <person name="Chen Y.Y."/>
            <person name="Wu W.L."/>
            <person name="Hsu J.L."/>
            <person name="Lin Y.F."/>
            <person name="Huang M.D."/>
            <person name="Li C.Y."/>
            <person name="Huang L."/>
            <person name="Wang Z.W."/>
            <person name="Zhao X."/>
            <person name="Zhong W.Y."/>
            <person name="Peng D.H."/>
            <person name="Ahmad S."/>
            <person name="Lan S."/>
            <person name="Zhang J.S."/>
            <person name="Tsai W.C."/>
            <person name="Van de Peer Y."/>
            <person name="Liu Z.J."/>
        </authorList>
    </citation>
    <scope>NUCLEOTIDE SEQUENCE</scope>
    <source>
        <strain evidence="1">SCP</strain>
    </source>
</reference>
<sequence length="254" mass="28779">MHFHAMDISLYERLTRRLGKHPESAKHVIALWLWMKYIQFNDLVEHLSRQNDSTLDAFFAEAQRCLEVIFNDVTPPSGAGDDVPNMASRLADGEPFGLRFFVFHRDISREGVTLQLTNVCNLIFDEGNLAGGEGGSGAAAGGRGLNPMAVPWVPQEEMSHEGRRSIFITFSKGSVNPLTREEIAHFFNQRYGRCVERVMLEKTNFGEPPMYGRIILTQATFIPIILNGVCLKKFFVYGRQLWARIYVPKEEGPQ</sequence>
<keyword evidence="2" id="KW-1185">Reference proteome</keyword>
<dbReference type="AlphaFoldDB" id="A0AAV9BTC4"/>
<name>A0AAV9BTC4_ACOGR</name>
<evidence type="ECO:0000313" key="2">
    <source>
        <dbReference type="Proteomes" id="UP001179952"/>
    </source>
</evidence>
<accession>A0AAV9BTC4</accession>
<protein>
    <submittedName>
        <fullName evidence="1">Uncharacterized protein</fullName>
    </submittedName>
</protein>